<name>A0A0E9VVH6_ANGAN</name>
<accession>A0A0E9VVH6</accession>
<reference evidence="1" key="1">
    <citation type="submission" date="2014-11" db="EMBL/GenBank/DDBJ databases">
        <authorList>
            <person name="Amaro Gonzalez C."/>
        </authorList>
    </citation>
    <scope>NUCLEOTIDE SEQUENCE</scope>
</reference>
<reference evidence="1" key="2">
    <citation type="journal article" date="2015" name="Fish Shellfish Immunol.">
        <title>Early steps in the European eel (Anguilla anguilla)-Vibrio vulnificus interaction in the gills: Role of the RtxA13 toxin.</title>
        <authorList>
            <person name="Callol A."/>
            <person name="Pajuelo D."/>
            <person name="Ebbesson L."/>
            <person name="Teles M."/>
            <person name="MacKenzie S."/>
            <person name="Amaro C."/>
        </authorList>
    </citation>
    <scope>NUCLEOTIDE SEQUENCE</scope>
</reference>
<sequence>MEIQPGMFYVLKNQHILESVPECDVVLDVVTLCMLC</sequence>
<evidence type="ECO:0000313" key="1">
    <source>
        <dbReference type="EMBL" id="JAH81305.1"/>
    </source>
</evidence>
<dbReference type="AlphaFoldDB" id="A0A0E9VVH6"/>
<dbReference type="EMBL" id="GBXM01027272">
    <property type="protein sequence ID" value="JAH81305.1"/>
    <property type="molecule type" value="Transcribed_RNA"/>
</dbReference>
<protein>
    <submittedName>
        <fullName evidence="1">Uncharacterized protein</fullName>
    </submittedName>
</protein>
<organism evidence="1">
    <name type="scientific">Anguilla anguilla</name>
    <name type="common">European freshwater eel</name>
    <name type="synonym">Muraena anguilla</name>
    <dbReference type="NCBI Taxonomy" id="7936"/>
    <lineage>
        <taxon>Eukaryota</taxon>
        <taxon>Metazoa</taxon>
        <taxon>Chordata</taxon>
        <taxon>Craniata</taxon>
        <taxon>Vertebrata</taxon>
        <taxon>Euteleostomi</taxon>
        <taxon>Actinopterygii</taxon>
        <taxon>Neopterygii</taxon>
        <taxon>Teleostei</taxon>
        <taxon>Anguilliformes</taxon>
        <taxon>Anguillidae</taxon>
        <taxon>Anguilla</taxon>
    </lineage>
</organism>
<proteinExistence type="predicted"/>